<sequence length="65" mass="7398">MSSEDTLWLVIVLCILCSAVNVVAALYARSQRVKAQKHEAKTREYYKQIEKSVDRVAGMLKRGEL</sequence>
<evidence type="ECO:0000313" key="2">
    <source>
        <dbReference type="EMBL" id="GAA2554755.1"/>
    </source>
</evidence>
<keyword evidence="1" id="KW-0472">Membrane</keyword>
<dbReference type="RefSeq" id="WP_344542972.1">
    <property type="nucleotide sequence ID" value="NZ_BAAATM010000022.1"/>
</dbReference>
<organism evidence="2 3">
    <name type="scientific">Streptomyces levis</name>
    <dbReference type="NCBI Taxonomy" id="285566"/>
    <lineage>
        <taxon>Bacteria</taxon>
        <taxon>Bacillati</taxon>
        <taxon>Actinomycetota</taxon>
        <taxon>Actinomycetes</taxon>
        <taxon>Kitasatosporales</taxon>
        <taxon>Streptomycetaceae</taxon>
        <taxon>Streptomyces</taxon>
    </lineage>
</organism>
<dbReference type="EMBL" id="BAAATM010000022">
    <property type="protein sequence ID" value="GAA2554755.1"/>
    <property type="molecule type" value="Genomic_DNA"/>
</dbReference>
<keyword evidence="1" id="KW-1133">Transmembrane helix</keyword>
<name>A0ABP6BBY4_9ACTN</name>
<keyword evidence="3" id="KW-1185">Reference proteome</keyword>
<protein>
    <submittedName>
        <fullName evidence="2">Uncharacterized protein</fullName>
    </submittedName>
</protein>
<comment type="caution">
    <text evidence="2">The sequence shown here is derived from an EMBL/GenBank/DDBJ whole genome shotgun (WGS) entry which is preliminary data.</text>
</comment>
<gene>
    <name evidence="2" type="ORF">GCM10010423_64910</name>
</gene>
<reference evidence="3" key="1">
    <citation type="journal article" date="2019" name="Int. J. Syst. Evol. Microbiol.">
        <title>The Global Catalogue of Microorganisms (GCM) 10K type strain sequencing project: providing services to taxonomists for standard genome sequencing and annotation.</title>
        <authorList>
            <consortium name="The Broad Institute Genomics Platform"/>
            <consortium name="The Broad Institute Genome Sequencing Center for Infectious Disease"/>
            <person name="Wu L."/>
            <person name="Ma J."/>
        </authorList>
    </citation>
    <scope>NUCLEOTIDE SEQUENCE [LARGE SCALE GENOMIC DNA]</scope>
    <source>
        <strain evidence="3">JCM 6924</strain>
    </source>
</reference>
<feature type="transmembrane region" description="Helical" evidence="1">
    <location>
        <begin position="6"/>
        <end position="28"/>
    </location>
</feature>
<keyword evidence="1" id="KW-0812">Transmembrane</keyword>
<evidence type="ECO:0000313" key="3">
    <source>
        <dbReference type="Proteomes" id="UP001501095"/>
    </source>
</evidence>
<evidence type="ECO:0000256" key="1">
    <source>
        <dbReference type="SAM" id="Phobius"/>
    </source>
</evidence>
<accession>A0ABP6BBY4</accession>
<proteinExistence type="predicted"/>
<dbReference type="Proteomes" id="UP001501095">
    <property type="component" value="Unassembled WGS sequence"/>
</dbReference>